<dbReference type="SUPFAM" id="SSF53335">
    <property type="entry name" value="S-adenosyl-L-methionine-dependent methyltransferases"/>
    <property type="match status" value="1"/>
</dbReference>
<organism evidence="1 2">
    <name type="scientific">Lentzea atacamensis</name>
    <dbReference type="NCBI Taxonomy" id="531938"/>
    <lineage>
        <taxon>Bacteria</taxon>
        <taxon>Bacillati</taxon>
        <taxon>Actinomycetota</taxon>
        <taxon>Actinomycetes</taxon>
        <taxon>Pseudonocardiales</taxon>
        <taxon>Pseudonocardiaceae</taxon>
        <taxon>Lentzea</taxon>
    </lineage>
</organism>
<name>A0A316I724_9PSEU</name>
<evidence type="ECO:0008006" key="3">
    <source>
        <dbReference type="Google" id="ProtNLM"/>
    </source>
</evidence>
<evidence type="ECO:0000313" key="2">
    <source>
        <dbReference type="Proteomes" id="UP000246005"/>
    </source>
</evidence>
<dbReference type="RefSeq" id="WP_146231516.1">
    <property type="nucleotide sequence ID" value="NZ_QGHB01000003.1"/>
</dbReference>
<reference evidence="1 2" key="1">
    <citation type="submission" date="2018-05" db="EMBL/GenBank/DDBJ databases">
        <title>Genomic Encyclopedia of Type Strains, Phase IV (KMG-IV): sequencing the most valuable type-strain genomes for metagenomic binning, comparative biology and taxonomic classification.</title>
        <authorList>
            <person name="Goeker M."/>
        </authorList>
    </citation>
    <scope>NUCLEOTIDE SEQUENCE [LARGE SCALE GENOMIC DNA]</scope>
    <source>
        <strain evidence="1 2">DSM 45480</strain>
    </source>
</reference>
<dbReference type="AlphaFoldDB" id="A0A316I724"/>
<dbReference type="Gene3D" id="3.40.50.150">
    <property type="entry name" value="Vaccinia Virus protein VP39"/>
    <property type="match status" value="1"/>
</dbReference>
<protein>
    <recommendedName>
        <fullName evidence="3">Methyltransferase domain-containing protein</fullName>
    </recommendedName>
</protein>
<dbReference type="CDD" id="cd02440">
    <property type="entry name" value="AdoMet_MTases"/>
    <property type="match status" value="1"/>
</dbReference>
<dbReference type="EMBL" id="QGHB01000003">
    <property type="protein sequence ID" value="PWK88308.1"/>
    <property type="molecule type" value="Genomic_DNA"/>
</dbReference>
<sequence>MTVLPQSMDALHRLSDAVDGFLRSEKEFDLTDPATHMLVGGRFRTLGTQIGASVLAGVPDEDIAAIVQPARSACARSPFMRSEQEWARGYPGDHQLIEHVLAQANGAAPGTLAWHVEASLQSSAITQQLRNRVIHQARLISDVLTAPRNAPRSVLLIASGAAPELRHIPPGIVRPGDRFVLTDVDPDALSLAQKRLGLLNDFTTVVHGNVFRALAALAESGPFDLVLVNGLYDYFNDRAAVRLTEAVLTRLCRPGGTFYFSCTGVGNPFRWSLEYLMEWSLIERDEAAVRALLPGCDVSVGVDPTGLALLTHVRARR</sequence>
<dbReference type="Proteomes" id="UP000246005">
    <property type="component" value="Unassembled WGS sequence"/>
</dbReference>
<dbReference type="InterPro" id="IPR029063">
    <property type="entry name" value="SAM-dependent_MTases_sf"/>
</dbReference>
<accession>A0A316I724</accession>
<proteinExistence type="predicted"/>
<gene>
    <name evidence="1" type="ORF">C8D88_103504</name>
</gene>
<comment type="caution">
    <text evidence="1">The sequence shown here is derived from an EMBL/GenBank/DDBJ whole genome shotgun (WGS) entry which is preliminary data.</text>
</comment>
<evidence type="ECO:0000313" key="1">
    <source>
        <dbReference type="EMBL" id="PWK88308.1"/>
    </source>
</evidence>